<evidence type="ECO:0000256" key="1">
    <source>
        <dbReference type="SAM" id="MobiDB-lite"/>
    </source>
</evidence>
<dbReference type="AlphaFoldDB" id="A0A9P3GII3"/>
<evidence type="ECO:0000256" key="2">
    <source>
        <dbReference type="SAM" id="Phobius"/>
    </source>
</evidence>
<feature type="region of interest" description="Disordered" evidence="1">
    <location>
        <begin position="51"/>
        <end position="87"/>
    </location>
</feature>
<keyword evidence="2" id="KW-1133">Transmembrane helix</keyword>
<keyword evidence="2" id="KW-0812">Transmembrane</keyword>
<reference evidence="3 4" key="1">
    <citation type="submission" date="2021-08" db="EMBL/GenBank/DDBJ databases">
        <title>Draft Genome Sequence of Phanerochaete sordida strain YK-624.</title>
        <authorList>
            <person name="Mori T."/>
            <person name="Dohra H."/>
            <person name="Suzuki T."/>
            <person name="Kawagishi H."/>
            <person name="Hirai H."/>
        </authorList>
    </citation>
    <scope>NUCLEOTIDE SEQUENCE [LARGE SCALE GENOMIC DNA]</scope>
    <source>
        <strain evidence="3 4">YK-624</strain>
    </source>
</reference>
<gene>
    <name evidence="3" type="ORF">PsYK624_127550</name>
</gene>
<sequence>MSTGPGRLPQTGGDFRSLLIGTAAATGLYAAYFIYAREKYRRMMDEPTYFHRGHRQPTASGLGTPRVAGTVHDTDIAQDTTSKPQGV</sequence>
<keyword evidence="2" id="KW-0472">Membrane</keyword>
<evidence type="ECO:0000313" key="3">
    <source>
        <dbReference type="EMBL" id="GJE96558.1"/>
    </source>
</evidence>
<dbReference type="Proteomes" id="UP000703269">
    <property type="component" value="Unassembled WGS sequence"/>
</dbReference>
<name>A0A9P3GII3_9APHY</name>
<feature type="transmembrane region" description="Helical" evidence="2">
    <location>
        <begin position="15"/>
        <end position="35"/>
    </location>
</feature>
<dbReference type="EMBL" id="BPQB01000061">
    <property type="protein sequence ID" value="GJE96558.1"/>
    <property type="molecule type" value="Genomic_DNA"/>
</dbReference>
<proteinExistence type="predicted"/>
<organism evidence="3 4">
    <name type="scientific">Phanerochaete sordida</name>
    <dbReference type="NCBI Taxonomy" id="48140"/>
    <lineage>
        <taxon>Eukaryota</taxon>
        <taxon>Fungi</taxon>
        <taxon>Dikarya</taxon>
        <taxon>Basidiomycota</taxon>
        <taxon>Agaricomycotina</taxon>
        <taxon>Agaricomycetes</taxon>
        <taxon>Polyporales</taxon>
        <taxon>Phanerochaetaceae</taxon>
        <taxon>Phanerochaete</taxon>
    </lineage>
</organism>
<evidence type="ECO:0000313" key="4">
    <source>
        <dbReference type="Proteomes" id="UP000703269"/>
    </source>
</evidence>
<feature type="compositionally biased region" description="Polar residues" evidence="1">
    <location>
        <begin position="77"/>
        <end position="87"/>
    </location>
</feature>
<accession>A0A9P3GII3</accession>
<keyword evidence="4" id="KW-1185">Reference proteome</keyword>
<protein>
    <submittedName>
        <fullName evidence="3">Uncharacterized protein</fullName>
    </submittedName>
</protein>
<comment type="caution">
    <text evidence="3">The sequence shown here is derived from an EMBL/GenBank/DDBJ whole genome shotgun (WGS) entry which is preliminary data.</text>
</comment>